<evidence type="ECO:0000313" key="6">
    <source>
        <dbReference type="EMBL" id="MVN77543.1"/>
    </source>
</evidence>
<feature type="domain" description="PNPLA" evidence="5">
    <location>
        <begin position="6"/>
        <end position="197"/>
    </location>
</feature>
<dbReference type="PANTHER" id="PTHR14226">
    <property type="entry name" value="NEUROPATHY TARGET ESTERASE/SWISS CHEESE D.MELANOGASTER"/>
    <property type="match status" value="1"/>
</dbReference>
<dbReference type="PANTHER" id="PTHR14226:SF57">
    <property type="entry name" value="BLR7027 PROTEIN"/>
    <property type="match status" value="1"/>
</dbReference>
<accession>A0A7K1TGQ7</accession>
<dbReference type="GO" id="GO:0016042">
    <property type="term" value="P:lipid catabolic process"/>
    <property type="evidence" value="ECO:0007669"/>
    <property type="project" value="UniProtKB-UniRule"/>
</dbReference>
<name>A0A7K1TGQ7_9BACT</name>
<feature type="short sequence motif" description="DGA/G" evidence="4">
    <location>
        <begin position="184"/>
        <end position="186"/>
    </location>
</feature>
<dbReference type="Gene3D" id="3.40.1090.10">
    <property type="entry name" value="Cytosolic phospholipase A2 catalytic domain"/>
    <property type="match status" value="1"/>
</dbReference>
<feature type="active site" description="Proton acceptor" evidence="4">
    <location>
        <position position="184"/>
    </location>
</feature>
<evidence type="ECO:0000256" key="2">
    <source>
        <dbReference type="ARBA" id="ARBA00022963"/>
    </source>
</evidence>
<keyword evidence="1 4" id="KW-0378">Hydrolase</keyword>
<dbReference type="InterPro" id="IPR016035">
    <property type="entry name" value="Acyl_Trfase/lysoPLipase"/>
</dbReference>
<comment type="caution">
    <text evidence="6">The sequence shown here is derived from an EMBL/GenBank/DDBJ whole genome shotgun (WGS) entry which is preliminary data.</text>
</comment>
<feature type="short sequence motif" description="GXSXG" evidence="4">
    <location>
        <begin position="40"/>
        <end position="44"/>
    </location>
</feature>
<dbReference type="EMBL" id="WQKZ01000003">
    <property type="protein sequence ID" value="MVN77543.1"/>
    <property type="molecule type" value="Genomic_DNA"/>
</dbReference>
<dbReference type="AlphaFoldDB" id="A0A7K1TGQ7"/>
<keyword evidence="2 4" id="KW-0442">Lipid degradation</keyword>
<feature type="active site" description="Nucleophile" evidence="4">
    <location>
        <position position="42"/>
    </location>
</feature>
<proteinExistence type="predicted"/>
<reference evidence="6 7" key="1">
    <citation type="submission" date="2019-12" db="EMBL/GenBank/DDBJ databases">
        <title>Hymenobacter sp. HMF4947 Genome sequencing and assembly.</title>
        <authorList>
            <person name="Kang H."/>
            <person name="Cha I."/>
            <person name="Kim H."/>
            <person name="Joh K."/>
        </authorList>
    </citation>
    <scope>NUCLEOTIDE SEQUENCE [LARGE SCALE GENOMIC DNA]</scope>
    <source>
        <strain evidence="6 7">HMF4947</strain>
    </source>
</reference>
<dbReference type="PROSITE" id="PS51635">
    <property type="entry name" value="PNPLA"/>
    <property type="match status" value="1"/>
</dbReference>
<keyword evidence="7" id="KW-1185">Reference proteome</keyword>
<dbReference type="SUPFAM" id="SSF52151">
    <property type="entry name" value="FabD/lysophospholipase-like"/>
    <property type="match status" value="1"/>
</dbReference>
<sequence>MPKTALVVSGGGSKGAFAVGVLKYVDQFIQRINTFDIYCGTSTGSLIVPLALCGELPLLEHEYTTLQQGDILNLGSIGNLLRGISIHDATPLKNKINELLTDERYATIQHAAASLALATICLQTEQLVYWSSKRFQAPGPYYDVVPLASATDLRRAMLASSCQPVFMQPIEIRPGAQPTRQYVDGGVREITPLQAAIDQGADTILAITLGPAQTAADNTKMTNAFQILQRTLDLYSEDVGTNDYRLAHLYQQHNTYARAVQQHLVAQGVALPVVQAALAKAGAPFGAAAVTTIHEIRPDAKLEEGGPGGLTFNPQAMQNMLDKGFARAKQYFESLPV</sequence>
<organism evidence="6 7">
    <name type="scientific">Hymenobacter ginkgonis</name>
    <dbReference type="NCBI Taxonomy" id="2682976"/>
    <lineage>
        <taxon>Bacteria</taxon>
        <taxon>Pseudomonadati</taxon>
        <taxon>Bacteroidota</taxon>
        <taxon>Cytophagia</taxon>
        <taxon>Cytophagales</taxon>
        <taxon>Hymenobacteraceae</taxon>
        <taxon>Hymenobacter</taxon>
    </lineage>
</organism>
<dbReference type="InterPro" id="IPR002641">
    <property type="entry name" value="PNPLA_dom"/>
</dbReference>
<feature type="short sequence motif" description="GXGXXG" evidence="4">
    <location>
        <begin position="10"/>
        <end position="15"/>
    </location>
</feature>
<dbReference type="Proteomes" id="UP000441336">
    <property type="component" value="Unassembled WGS sequence"/>
</dbReference>
<evidence type="ECO:0000256" key="3">
    <source>
        <dbReference type="ARBA" id="ARBA00023098"/>
    </source>
</evidence>
<dbReference type="GO" id="GO:0016787">
    <property type="term" value="F:hydrolase activity"/>
    <property type="evidence" value="ECO:0007669"/>
    <property type="project" value="UniProtKB-UniRule"/>
</dbReference>
<evidence type="ECO:0000256" key="1">
    <source>
        <dbReference type="ARBA" id="ARBA00022801"/>
    </source>
</evidence>
<protein>
    <recommendedName>
        <fullName evidence="5">PNPLA domain-containing protein</fullName>
    </recommendedName>
</protein>
<dbReference type="InterPro" id="IPR050301">
    <property type="entry name" value="NTE"/>
</dbReference>
<evidence type="ECO:0000256" key="4">
    <source>
        <dbReference type="PROSITE-ProRule" id="PRU01161"/>
    </source>
</evidence>
<dbReference type="RefSeq" id="WP_157566668.1">
    <property type="nucleotide sequence ID" value="NZ_WQKZ01000003.1"/>
</dbReference>
<dbReference type="Pfam" id="PF01734">
    <property type="entry name" value="Patatin"/>
    <property type="match status" value="1"/>
</dbReference>
<evidence type="ECO:0000259" key="5">
    <source>
        <dbReference type="PROSITE" id="PS51635"/>
    </source>
</evidence>
<gene>
    <name evidence="6" type="ORF">GO988_14500</name>
</gene>
<keyword evidence="3 4" id="KW-0443">Lipid metabolism</keyword>
<evidence type="ECO:0000313" key="7">
    <source>
        <dbReference type="Proteomes" id="UP000441336"/>
    </source>
</evidence>